<keyword evidence="3" id="KW-1185">Reference proteome</keyword>
<feature type="compositionally biased region" description="Polar residues" evidence="1">
    <location>
        <begin position="1"/>
        <end position="13"/>
    </location>
</feature>
<gene>
    <name evidence="2" type="ORF">V6N11_018927</name>
</gene>
<comment type="caution">
    <text evidence="2">The sequence shown here is derived from an EMBL/GenBank/DDBJ whole genome shotgun (WGS) entry which is preliminary data.</text>
</comment>
<evidence type="ECO:0008006" key="4">
    <source>
        <dbReference type="Google" id="ProtNLM"/>
    </source>
</evidence>
<dbReference type="Proteomes" id="UP001396334">
    <property type="component" value="Unassembled WGS sequence"/>
</dbReference>
<organism evidence="2 3">
    <name type="scientific">Hibiscus sabdariffa</name>
    <name type="common">roselle</name>
    <dbReference type="NCBI Taxonomy" id="183260"/>
    <lineage>
        <taxon>Eukaryota</taxon>
        <taxon>Viridiplantae</taxon>
        <taxon>Streptophyta</taxon>
        <taxon>Embryophyta</taxon>
        <taxon>Tracheophyta</taxon>
        <taxon>Spermatophyta</taxon>
        <taxon>Magnoliopsida</taxon>
        <taxon>eudicotyledons</taxon>
        <taxon>Gunneridae</taxon>
        <taxon>Pentapetalae</taxon>
        <taxon>rosids</taxon>
        <taxon>malvids</taxon>
        <taxon>Malvales</taxon>
        <taxon>Malvaceae</taxon>
        <taxon>Malvoideae</taxon>
        <taxon>Hibiscus</taxon>
    </lineage>
</organism>
<protein>
    <recommendedName>
        <fullName evidence="4">DUF4236 domain-containing protein</fullName>
    </recommendedName>
</protein>
<feature type="region of interest" description="Disordered" evidence="1">
    <location>
        <begin position="85"/>
        <end position="111"/>
    </location>
</feature>
<evidence type="ECO:0000313" key="3">
    <source>
        <dbReference type="Proteomes" id="UP001396334"/>
    </source>
</evidence>
<name>A0ABR2R199_9ROSI</name>
<feature type="region of interest" description="Disordered" evidence="1">
    <location>
        <begin position="1"/>
        <end position="23"/>
    </location>
</feature>
<proteinExistence type="predicted"/>
<evidence type="ECO:0000256" key="1">
    <source>
        <dbReference type="SAM" id="MobiDB-lite"/>
    </source>
</evidence>
<evidence type="ECO:0000313" key="2">
    <source>
        <dbReference type="EMBL" id="KAK9006590.1"/>
    </source>
</evidence>
<sequence length="111" mass="12335">MSLLTSSKGQRSTGLKRVKTESGQRVQIRFGQSQWFKIRFKSSPGSYTGLVRFRSQIRSGLNAGSGSAHNWAHTSRPTIRSLKEAHTSGSHRFGLRRPTSNPKPTASVHTR</sequence>
<accession>A0ABR2R199</accession>
<feature type="compositionally biased region" description="Polar residues" evidence="1">
    <location>
        <begin position="98"/>
        <end position="111"/>
    </location>
</feature>
<dbReference type="EMBL" id="JBBPBN010000028">
    <property type="protein sequence ID" value="KAK9006590.1"/>
    <property type="molecule type" value="Genomic_DNA"/>
</dbReference>
<reference evidence="2 3" key="1">
    <citation type="journal article" date="2024" name="G3 (Bethesda)">
        <title>Genome assembly of Hibiscus sabdariffa L. provides insights into metabolisms of medicinal natural products.</title>
        <authorList>
            <person name="Kim T."/>
        </authorList>
    </citation>
    <scope>NUCLEOTIDE SEQUENCE [LARGE SCALE GENOMIC DNA]</scope>
    <source>
        <strain evidence="2">TK-2024</strain>
        <tissue evidence="2">Old leaves</tissue>
    </source>
</reference>